<sequence>MSIFEFADQLGFNPPIVFEDDTVSEEGLYNDVIDFDKLAKTIGKYRSFEFDYREYISNKTTTPSINAIDGTEPESYKIHIPLVINDPEKGERTLQLSGVLNKKIGKVNRNEGSSLFSFKLDANKRIISYIKKIKYETSNEIAIRIETPVYEDYLSLSEIVKTSSNKEVDALIIRKFNEAFRNVKDDATLKWLYEKAPLFVLQQRGNETLIKDLKTLLAYDLEGALSWFKDSGTAVMKLLFGFTDPKVLYDYFNTKPEEAIRIYDALQGDAEVQFTTLLTMLAQLYTREVKNDNIIQGASRRAVTFNIGKGYRLNSDILIKDDQKNIKLERFGPREFEFDIQLNNTDGEAVDIPLKVPINALLEGPTIFHPLDLVILKDANGNGEVPVCALEVKYLSDEAEWETVINTTLIIVNIVGILVSAGALSAGATGLTAIIATADIVISTIDIAVILRRPELRGTQEGAWLDRNWEAISGTFAIVSVSSAVRQGLIKNGPGIVGKLNKVKDASSILIRERIQRLLFQAIINVEISNFGKTTFRVMPIMRSALRLKILQSNIERLWKLGITVLESQIEGKAFYGLMYQGEVLFTGNSKKINNFLKNEIFVYGIKNEDIIKVFDELLEIEKLGLRLEAGNWFWKNGFGRELRWAKLKPQIISKNIDIKLEAIRKGDVFEGEVGKRMLELSKIHGDELVDFSNQVWGKNVRGKFKDDFGDIDFATKKYIGEVKSKLSNSKIIEQVHAQLQKYLHKNSLIEEKFLNPQLKQVVLVYEDLGNFTLSDPLLKELAEDGVIFIEGINNLKKLY</sequence>
<dbReference type="RefSeq" id="WP_089370601.1">
    <property type="nucleotide sequence ID" value="NZ_BMEP01000003.1"/>
</dbReference>
<accession>A0A238WQR7</accession>
<dbReference type="OrthoDB" id="1332052at2"/>
<evidence type="ECO:0000313" key="1">
    <source>
        <dbReference type="EMBL" id="SNR48673.1"/>
    </source>
</evidence>
<name>A0A238WQR7_9FLAO</name>
<gene>
    <name evidence="1" type="ORF">SAMN06265376_1011319</name>
</gene>
<dbReference type="AlphaFoldDB" id="A0A238WQR7"/>
<proteinExistence type="predicted"/>
<dbReference type="Proteomes" id="UP000198379">
    <property type="component" value="Unassembled WGS sequence"/>
</dbReference>
<protein>
    <submittedName>
        <fullName evidence="1">Uncharacterized protein</fullName>
    </submittedName>
</protein>
<dbReference type="EMBL" id="FZNY01000001">
    <property type="protein sequence ID" value="SNR48673.1"/>
    <property type="molecule type" value="Genomic_DNA"/>
</dbReference>
<organism evidence="1 2">
    <name type="scientific">Dokdonia pacifica</name>
    <dbReference type="NCBI Taxonomy" id="1627892"/>
    <lineage>
        <taxon>Bacteria</taxon>
        <taxon>Pseudomonadati</taxon>
        <taxon>Bacteroidota</taxon>
        <taxon>Flavobacteriia</taxon>
        <taxon>Flavobacteriales</taxon>
        <taxon>Flavobacteriaceae</taxon>
        <taxon>Dokdonia</taxon>
    </lineage>
</organism>
<evidence type="ECO:0000313" key="2">
    <source>
        <dbReference type="Proteomes" id="UP000198379"/>
    </source>
</evidence>
<reference evidence="1 2" key="1">
    <citation type="submission" date="2017-06" db="EMBL/GenBank/DDBJ databases">
        <authorList>
            <person name="Kim H.J."/>
            <person name="Triplett B.A."/>
        </authorList>
    </citation>
    <scope>NUCLEOTIDE SEQUENCE [LARGE SCALE GENOMIC DNA]</scope>
    <source>
        <strain evidence="1 2">DSM 25597</strain>
    </source>
</reference>
<keyword evidence="2" id="KW-1185">Reference proteome</keyword>